<sequence>MNFYVTVNKNGEIINAQKESFNGSSMVKVPDKYSDYFLDNLEDFIYMEGEPVSTSFPKKSADFDNKIMSQKLNELDKAGDASDKKNMQLQNATAFSIQQTSDAIGSNKELTESNNQLREKVAFLAKQIGGK</sequence>
<name>A0AAE6P1C5_9LACO</name>
<protein>
    <recommendedName>
        <fullName evidence="3">DUF2977 domain-containing protein</fullName>
    </recommendedName>
</protein>
<evidence type="ECO:0008006" key="3">
    <source>
        <dbReference type="Google" id="ProtNLM"/>
    </source>
</evidence>
<evidence type="ECO:0000313" key="1">
    <source>
        <dbReference type="EMBL" id="QFX92522.1"/>
    </source>
</evidence>
<gene>
    <name evidence="1" type="ORF">LF543_02655</name>
</gene>
<organism evidence="1 2">
    <name type="scientific">Fructilactobacillus fructivorans</name>
    <dbReference type="NCBI Taxonomy" id="1614"/>
    <lineage>
        <taxon>Bacteria</taxon>
        <taxon>Bacillati</taxon>
        <taxon>Bacillota</taxon>
        <taxon>Bacilli</taxon>
        <taxon>Lactobacillales</taxon>
        <taxon>Lactobacillaceae</taxon>
        <taxon>Fructilactobacillus</taxon>
    </lineage>
</organism>
<dbReference type="Proteomes" id="UP000327194">
    <property type="component" value="Chromosome"/>
</dbReference>
<dbReference type="EMBL" id="CP045562">
    <property type="protein sequence ID" value="QFX92522.1"/>
    <property type="molecule type" value="Genomic_DNA"/>
</dbReference>
<proteinExistence type="predicted"/>
<dbReference type="RefSeq" id="WP_010021635.1">
    <property type="nucleotide sequence ID" value="NZ_AZDS01000001.1"/>
</dbReference>
<dbReference type="KEGG" id="lfv:LF543_02655"/>
<dbReference type="AlphaFoldDB" id="A0AAE6P1C5"/>
<evidence type="ECO:0000313" key="2">
    <source>
        <dbReference type="Proteomes" id="UP000327194"/>
    </source>
</evidence>
<accession>A0AAE6P1C5</accession>
<reference evidence="1 2" key="1">
    <citation type="submission" date="2019-10" db="EMBL/GenBank/DDBJ databases">
        <title>Genome sequencing of Lactobacillus fructivorans.</title>
        <authorList>
            <person name="Kim K."/>
        </authorList>
    </citation>
    <scope>NUCLEOTIDE SEQUENCE [LARGE SCALE GENOMIC DNA]</scope>
    <source>
        <strain evidence="1 2">LF543</strain>
    </source>
</reference>